<keyword evidence="1" id="KW-0479">Metal-binding</keyword>
<dbReference type="GO" id="GO:0046872">
    <property type="term" value="F:metal ion binding"/>
    <property type="evidence" value="ECO:0007669"/>
    <property type="project" value="UniProtKB-KW"/>
</dbReference>
<sequence>MRTGKEKPFRMPRKCPICNSKIIKKKDKVAHYCSNKNCFAQQKRKISHFISKTAFDIEGLGPKIIEQLIQNDIIEDASDLFKLTINELKPLERFA</sequence>
<feature type="domain" description="Zinc-finger NAD-dependent DNA ligase C4-type" evidence="3">
    <location>
        <begin position="14"/>
        <end position="38"/>
    </location>
</feature>
<keyword evidence="2" id="KW-0862">Zinc</keyword>
<dbReference type="GO" id="GO:0006260">
    <property type="term" value="P:DNA replication"/>
    <property type="evidence" value="ECO:0007669"/>
    <property type="project" value="InterPro"/>
</dbReference>
<dbReference type="Pfam" id="PF03119">
    <property type="entry name" value="DNA_ligase_ZBD"/>
    <property type="match status" value="1"/>
</dbReference>
<dbReference type="Gene3D" id="6.20.10.30">
    <property type="match status" value="1"/>
</dbReference>
<protein>
    <recommendedName>
        <fullName evidence="3">Zinc-finger NAD-dependent DNA ligase C4-type domain-containing protein</fullName>
    </recommendedName>
</protein>
<comment type="caution">
    <text evidence="4">The sequence shown here is derived from an EMBL/GenBank/DDBJ whole genome shotgun (WGS) entry which is preliminary data.</text>
</comment>
<dbReference type="GO" id="GO:0006281">
    <property type="term" value="P:DNA repair"/>
    <property type="evidence" value="ECO:0007669"/>
    <property type="project" value="InterPro"/>
</dbReference>
<organism evidence="4">
    <name type="scientific">marine sediment metagenome</name>
    <dbReference type="NCBI Taxonomy" id="412755"/>
    <lineage>
        <taxon>unclassified sequences</taxon>
        <taxon>metagenomes</taxon>
        <taxon>ecological metagenomes</taxon>
    </lineage>
</organism>
<dbReference type="EMBL" id="BART01008460">
    <property type="protein sequence ID" value="GAG54297.1"/>
    <property type="molecule type" value="Genomic_DNA"/>
</dbReference>
<feature type="non-terminal residue" evidence="4">
    <location>
        <position position="95"/>
    </location>
</feature>
<evidence type="ECO:0000259" key="3">
    <source>
        <dbReference type="Pfam" id="PF03119"/>
    </source>
</evidence>
<dbReference type="SUPFAM" id="SSF47781">
    <property type="entry name" value="RuvA domain 2-like"/>
    <property type="match status" value="1"/>
</dbReference>
<evidence type="ECO:0000256" key="2">
    <source>
        <dbReference type="ARBA" id="ARBA00022833"/>
    </source>
</evidence>
<evidence type="ECO:0000256" key="1">
    <source>
        <dbReference type="ARBA" id="ARBA00022723"/>
    </source>
</evidence>
<accession>X0Z7B6</accession>
<gene>
    <name evidence="4" type="ORF">S01H4_19024</name>
</gene>
<dbReference type="InterPro" id="IPR010994">
    <property type="entry name" value="RuvA_2-like"/>
</dbReference>
<proteinExistence type="predicted"/>
<reference evidence="4" key="1">
    <citation type="journal article" date="2014" name="Front. Microbiol.">
        <title>High frequency of phylogenetically diverse reductive dehalogenase-homologous genes in deep subseafloor sedimentary metagenomes.</title>
        <authorList>
            <person name="Kawai M."/>
            <person name="Futagami T."/>
            <person name="Toyoda A."/>
            <person name="Takaki Y."/>
            <person name="Nishi S."/>
            <person name="Hori S."/>
            <person name="Arai W."/>
            <person name="Tsubouchi T."/>
            <person name="Morono Y."/>
            <person name="Uchiyama I."/>
            <person name="Ito T."/>
            <person name="Fujiyama A."/>
            <person name="Inagaki F."/>
            <person name="Takami H."/>
        </authorList>
    </citation>
    <scope>NUCLEOTIDE SEQUENCE</scope>
    <source>
        <strain evidence="4">Expedition CK06-06</strain>
    </source>
</reference>
<dbReference type="GO" id="GO:0003911">
    <property type="term" value="F:DNA ligase (NAD+) activity"/>
    <property type="evidence" value="ECO:0007669"/>
    <property type="project" value="InterPro"/>
</dbReference>
<name>X0Z7B6_9ZZZZ</name>
<dbReference type="Gene3D" id="1.10.150.20">
    <property type="entry name" value="5' to 3' exonuclease, C-terminal subdomain"/>
    <property type="match status" value="1"/>
</dbReference>
<dbReference type="AlphaFoldDB" id="X0Z7B6"/>
<evidence type="ECO:0000313" key="4">
    <source>
        <dbReference type="EMBL" id="GAG54297.1"/>
    </source>
</evidence>
<dbReference type="InterPro" id="IPR004149">
    <property type="entry name" value="Znf_DNAligase_C4"/>
</dbReference>